<organism evidence="13 14">
    <name type="scientific">Benzoatithermus flavus</name>
    <dbReference type="NCBI Taxonomy" id="3108223"/>
    <lineage>
        <taxon>Bacteria</taxon>
        <taxon>Pseudomonadati</taxon>
        <taxon>Pseudomonadota</taxon>
        <taxon>Alphaproteobacteria</taxon>
        <taxon>Geminicoccales</taxon>
        <taxon>Geminicoccaceae</taxon>
        <taxon>Benzoatithermus</taxon>
    </lineage>
</organism>
<protein>
    <submittedName>
        <fullName evidence="13">COX15/CtaA family protein</fullName>
    </submittedName>
</protein>
<keyword evidence="2" id="KW-1003">Cell membrane</keyword>
<feature type="transmembrane region" description="Helical" evidence="12">
    <location>
        <begin position="7"/>
        <end position="25"/>
    </location>
</feature>
<feature type="transmembrane region" description="Helical" evidence="12">
    <location>
        <begin position="246"/>
        <end position="270"/>
    </location>
</feature>
<keyword evidence="5 12" id="KW-1133">Transmembrane helix</keyword>
<evidence type="ECO:0000256" key="10">
    <source>
        <dbReference type="ARBA" id="ARBA00023157"/>
    </source>
</evidence>
<comment type="caution">
    <text evidence="13">The sequence shown here is derived from an EMBL/GenBank/DDBJ whole genome shotgun (WGS) entry which is preliminary data.</text>
</comment>
<keyword evidence="8" id="KW-0350">Heme biosynthesis</keyword>
<dbReference type="RefSeq" id="WP_418157940.1">
    <property type="nucleotide sequence ID" value="NZ_JBBLZC010000002.1"/>
</dbReference>
<evidence type="ECO:0000256" key="3">
    <source>
        <dbReference type="ARBA" id="ARBA00022692"/>
    </source>
</evidence>
<gene>
    <name evidence="13" type="ORF">U1T56_02895</name>
</gene>
<evidence type="ECO:0000256" key="12">
    <source>
        <dbReference type="SAM" id="Phobius"/>
    </source>
</evidence>
<sequence>MRPVRYTAGVAAVLIYGLIVLGAVVRTTNSGLSCPDWPTCYGHWLPLPADIAAVPNIGYAYHQVMLEWVHRLIAGVFLGPLVLILAGLTFWYRRLEPQLPVLGGLLILLLLVQGILGGVTVLDRNSPWSVAVHLGNALLVLTVTLRIFRIAVGWPAPVEGRGIGVLAAVAWGFALLAMMSAAMTAKSGSSLACATWPLCNGEIIPDLADGGVRIHFIHRILAACTGLALLVLFWRSRMTPGLPEGARSLAALAAALVIVQIGLGALVIVLEVPIANAVLHQAVGVLTFAIVTLLMWRCLPLGRGAEARLGERNGLALRSA</sequence>
<accession>A0ABU8XLK5</accession>
<keyword evidence="10" id="KW-1015">Disulfide bond</keyword>
<keyword evidence="6" id="KW-0560">Oxidoreductase</keyword>
<evidence type="ECO:0000256" key="9">
    <source>
        <dbReference type="ARBA" id="ARBA00023136"/>
    </source>
</evidence>
<evidence type="ECO:0000256" key="8">
    <source>
        <dbReference type="ARBA" id="ARBA00023133"/>
    </source>
</evidence>
<feature type="transmembrane region" description="Helical" evidence="12">
    <location>
        <begin position="72"/>
        <end position="92"/>
    </location>
</feature>
<evidence type="ECO:0000256" key="5">
    <source>
        <dbReference type="ARBA" id="ARBA00022989"/>
    </source>
</evidence>
<evidence type="ECO:0000256" key="7">
    <source>
        <dbReference type="ARBA" id="ARBA00023004"/>
    </source>
</evidence>
<dbReference type="InterPro" id="IPR050450">
    <property type="entry name" value="COX15/CtaA_HemeA_synthase"/>
</dbReference>
<dbReference type="PANTHER" id="PTHR35457:SF1">
    <property type="entry name" value="HEME A SYNTHASE"/>
    <property type="match status" value="1"/>
</dbReference>
<feature type="transmembrane region" description="Helical" evidence="12">
    <location>
        <begin position="282"/>
        <end position="299"/>
    </location>
</feature>
<feature type="transmembrane region" description="Helical" evidence="12">
    <location>
        <begin position="160"/>
        <end position="182"/>
    </location>
</feature>
<evidence type="ECO:0000256" key="4">
    <source>
        <dbReference type="ARBA" id="ARBA00022723"/>
    </source>
</evidence>
<dbReference type="Pfam" id="PF02628">
    <property type="entry name" value="COX15-CtaA"/>
    <property type="match status" value="1"/>
</dbReference>
<feature type="transmembrane region" description="Helical" evidence="12">
    <location>
        <begin position="99"/>
        <end position="122"/>
    </location>
</feature>
<name>A0ABU8XLK5_9PROT</name>
<keyword evidence="4" id="KW-0479">Metal-binding</keyword>
<proteinExistence type="predicted"/>
<keyword evidence="3 12" id="KW-0812">Transmembrane</keyword>
<evidence type="ECO:0000256" key="2">
    <source>
        <dbReference type="ARBA" id="ARBA00022475"/>
    </source>
</evidence>
<feature type="transmembrane region" description="Helical" evidence="12">
    <location>
        <begin position="216"/>
        <end position="234"/>
    </location>
</feature>
<keyword evidence="9 12" id="KW-0472">Membrane</keyword>
<dbReference type="InterPro" id="IPR003780">
    <property type="entry name" value="COX15/CtaA_fam"/>
</dbReference>
<dbReference type="PANTHER" id="PTHR35457">
    <property type="entry name" value="HEME A SYNTHASE"/>
    <property type="match status" value="1"/>
</dbReference>
<evidence type="ECO:0000256" key="6">
    <source>
        <dbReference type="ARBA" id="ARBA00023002"/>
    </source>
</evidence>
<comment type="pathway">
    <text evidence="11">Porphyrin-containing compound metabolism.</text>
</comment>
<evidence type="ECO:0000313" key="14">
    <source>
        <dbReference type="Proteomes" id="UP001375743"/>
    </source>
</evidence>
<keyword evidence="14" id="KW-1185">Reference proteome</keyword>
<reference evidence="13 14" key="1">
    <citation type="submission" date="2024-01" db="EMBL/GenBank/DDBJ databases">
        <title>Multi-omics insights into the function and evolution of sodium benzoate biodegradation pathways in Benzoatithermus flavus gen. nov., sp. nov. from hot spring.</title>
        <authorList>
            <person name="Hu C.-J."/>
            <person name="Li W.-J."/>
        </authorList>
    </citation>
    <scope>NUCLEOTIDE SEQUENCE [LARGE SCALE GENOMIC DNA]</scope>
    <source>
        <strain evidence="13 14">SYSU G07066</strain>
    </source>
</reference>
<evidence type="ECO:0000256" key="1">
    <source>
        <dbReference type="ARBA" id="ARBA00004141"/>
    </source>
</evidence>
<evidence type="ECO:0000256" key="11">
    <source>
        <dbReference type="ARBA" id="ARBA00023444"/>
    </source>
</evidence>
<feature type="transmembrane region" description="Helical" evidence="12">
    <location>
        <begin position="128"/>
        <end position="148"/>
    </location>
</feature>
<dbReference type="Proteomes" id="UP001375743">
    <property type="component" value="Unassembled WGS sequence"/>
</dbReference>
<dbReference type="EMBL" id="JBBLZC010000002">
    <property type="protein sequence ID" value="MEK0082085.1"/>
    <property type="molecule type" value="Genomic_DNA"/>
</dbReference>
<comment type="subcellular location">
    <subcellularLocation>
        <location evidence="1">Membrane</location>
        <topology evidence="1">Multi-pass membrane protein</topology>
    </subcellularLocation>
</comment>
<keyword evidence="7" id="KW-0408">Iron</keyword>
<evidence type="ECO:0000313" key="13">
    <source>
        <dbReference type="EMBL" id="MEK0082085.1"/>
    </source>
</evidence>